<dbReference type="RefSeq" id="WP_190886689.1">
    <property type="nucleotide sequence ID" value="NZ_JACWZY010000006.1"/>
</dbReference>
<feature type="transmembrane region" description="Helical" evidence="7">
    <location>
        <begin position="124"/>
        <end position="145"/>
    </location>
</feature>
<feature type="transmembrane region" description="Helical" evidence="7">
    <location>
        <begin position="253"/>
        <end position="272"/>
    </location>
</feature>
<dbReference type="AlphaFoldDB" id="A0A927AQM2"/>
<keyword evidence="9" id="KW-0436">Ligase</keyword>
<dbReference type="Pfam" id="PF13181">
    <property type="entry name" value="TPR_8"/>
    <property type="match status" value="1"/>
</dbReference>
<dbReference type="SMART" id="SM00028">
    <property type="entry name" value="TPR"/>
    <property type="match status" value="2"/>
</dbReference>
<feature type="repeat" description="TPR" evidence="5">
    <location>
        <begin position="607"/>
        <end position="640"/>
    </location>
</feature>
<evidence type="ECO:0000313" key="10">
    <source>
        <dbReference type="Proteomes" id="UP000598820"/>
    </source>
</evidence>
<sequence length="776" mass="86336">MAKPSATSSREKKGSSIPGPSTRTKTAPEGPGNPPKSPSHNRLQYGLFLLSLLTPALFSSNVFFGYTSVRVLYFEGIVTIMALLAVWQESVWRQKPSLLQWSILAFLGITAIANLLGVDAQNSFWSSFARMEGFVTYIYLGLYFLLITRFQFSARQWTVALAVSVSIALLLTIFVLSTKAGRHTSDERLMGTFGNPTFMAIYLLQQLGILSLVALRIEWKSRRVRNVTKLSGLGVAAIVLLGGMVMTGSRSSFIGLAAGIVILSVLLAIRNARTQPKRVLLYAAIAVGLAGIVWFISQTDTVQHQPIIYRLTHLSGSTDTWQPRKISNQIALNAFVERPLLGWGQDNYNYGFASYYVSSLAPEGSDWYDRVHNVPLEWAFSGGVLGFLAYLAIWAGGLFQLIRSSLPAMQRYVLIAVLTAYFIFNLFNPDSILALQGFFLLLAFIDTSFTKDGLQSVTPQLATNRPAWLLPVRGVAIAGLVILAYFAIITPAKTLRQLNQFNRQSSLFERVTLLEQTYRAATVGKIDVADQLVTLALSSLNDANVSAVDKQGCYDRAVNIWGEVCQQHPQSSRYKARLASLYIAHDDYARAFPLYEEAVAIEKGKRPALFVQIGSAHLQQGNVAAAMTDFKQAYQLEPRWETPLVYEAMAYVVDHKPAQADSLLYKVSDAGLVANIALVKQAYYMMRNPAGLMNRLRRVKFRHQFLPEIYVDWTTAAFDAHDADGLLTALNAFSWHHGIVYDYSILKQIYTDAMERNVSPTERMRELVAGLAKNRF</sequence>
<feature type="transmembrane region" description="Helical" evidence="7">
    <location>
        <begin position="378"/>
        <end position="399"/>
    </location>
</feature>
<evidence type="ECO:0000256" key="4">
    <source>
        <dbReference type="ARBA" id="ARBA00023136"/>
    </source>
</evidence>
<evidence type="ECO:0000256" key="2">
    <source>
        <dbReference type="ARBA" id="ARBA00022692"/>
    </source>
</evidence>
<evidence type="ECO:0000259" key="8">
    <source>
        <dbReference type="Pfam" id="PF04932"/>
    </source>
</evidence>
<dbReference type="GO" id="GO:0016874">
    <property type="term" value="F:ligase activity"/>
    <property type="evidence" value="ECO:0007669"/>
    <property type="project" value="UniProtKB-KW"/>
</dbReference>
<dbReference type="PANTHER" id="PTHR37422">
    <property type="entry name" value="TEICHURONIC ACID BIOSYNTHESIS PROTEIN TUAE"/>
    <property type="match status" value="1"/>
</dbReference>
<evidence type="ECO:0000256" key="7">
    <source>
        <dbReference type="SAM" id="Phobius"/>
    </source>
</evidence>
<feature type="transmembrane region" description="Helical" evidence="7">
    <location>
        <begin position="197"/>
        <end position="215"/>
    </location>
</feature>
<proteinExistence type="predicted"/>
<keyword evidence="4 7" id="KW-0472">Membrane</keyword>
<keyword evidence="2 7" id="KW-0812">Transmembrane</keyword>
<name>A0A927AQM2_9BACT</name>
<feature type="transmembrane region" description="Helical" evidence="7">
    <location>
        <begin position="157"/>
        <end position="177"/>
    </location>
</feature>
<reference evidence="9" key="1">
    <citation type="submission" date="2020-09" db="EMBL/GenBank/DDBJ databases">
        <authorList>
            <person name="Kim M.K."/>
        </authorList>
    </citation>
    <scope>NUCLEOTIDE SEQUENCE</scope>
    <source>
        <strain evidence="9">BT702</strain>
    </source>
</reference>
<feature type="transmembrane region" description="Helical" evidence="7">
    <location>
        <begin position="70"/>
        <end position="87"/>
    </location>
</feature>
<dbReference type="PANTHER" id="PTHR37422:SF23">
    <property type="entry name" value="TEICHURONIC ACID BIOSYNTHESIS PROTEIN TUAE"/>
    <property type="match status" value="1"/>
</dbReference>
<comment type="caution">
    <text evidence="9">The sequence shown here is derived from an EMBL/GenBank/DDBJ whole genome shotgun (WGS) entry which is preliminary data.</text>
</comment>
<comment type="subcellular location">
    <subcellularLocation>
        <location evidence="1">Membrane</location>
        <topology evidence="1">Multi-pass membrane protein</topology>
    </subcellularLocation>
</comment>
<dbReference type="Gene3D" id="1.25.40.10">
    <property type="entry name" value="Tetratricopeptide repeat domain"/>
    <property type="match status" value="1"/>
</dbReference>
<dbReference type="InterPro" id="IPR019734">
    <property type="entry name" value="TPR_rpt"/>
</dbReference>
<feature type="transmembrane region" description="Helical" evidence="7">
    <location>
        <begin position="470"/>
        <end position="488"/>
    </location>
</feature>
<keyword evidence="5" id="KW-0802">TPR repeat</keyword>
<gene>
    <name evidence="9" type="ORF">IC229_09275</name>
</gene>
<evidence type="ECO:0000313" key="9">
    <source>
        <dbReference type="EMBL" id="MBD2700828.1"/>
    </source>
</evidence>
<feature type="domain" description="O-antigen ligase-related" evidence="8">
    <location>
        <begin position="236"/>
        <end position="391"/>
    </location>
</feature>
<keyword evidence="3 7" id="KW-1133">Transmembrane helix</keyword>
<keyword evidence="10" id="KW-1185">Reference proteome</keyword>
<dbReference type="Proteomes" id="UP000598820">
    <property type="component" value="Unassembled WGS sequence"/>
</dbReference>
<feature type="transmembrane region" description="Helical" evidence="7">
    <location>
        <begin position="279"/>
        <end position="297"/>
    </location>
</feature>
<dbReference type="SUPFAM" id="SSF48452">
    <property type="entry name" value="TPR-like"/>
    <property type="match status" value="1"/>
</dbReference>
<dbReference type="Pfam" id="PF04932">
    <property type="entry name" value="Wzy_C"/>
    <property type="match status" value="1"/>
</dbReference>
<dbReference type="EMBL" id="JACWZY010000006">
    <property type="protein sequence ID" value="MBD2700828.1"/>
    <property type="molecule type" value="Genomic_DNA"/>
</dbReference>
<dbReference type="PROSITE" id="PS50005">
    <property type="entry name" value="TPR"/>
    <property type="match status" value="1"/>
</dbReference>
<evidence type="ECO:0000256" key="3">
    <source>
        <dbReference type="ARBA" id="ARBA00022989"/>
    </source>
</evidence>
<dbReference type="InterPro" id="IPR051533">
    <property type="entry name" value="WaaL-like"/>
</dbReference>
<protein>
    <submittedName>
        <fullName evidence="9">O-antigen ligase family protein</fullName>
    </submittedName>
</protein>
<dbReference type="InterPro" id="IPR011990">
    <property type="entry name" value="TPR-like_helical_dom_sf"/>
</dbReference>
<evidence type="ECO:0000256" key="5">
    <source>
        <dbReference type="PROSITE-ProRule" id="PRU00339"/>
    </source>
</evidence>
<feature type="transmembrane region" description="Helical" evidence="7">
    <location>
        <begin position="99"/>
        <end position="118"/>
    </location>
</feature>
<feature type="transmembrane region" description="Helical" evidence="7">
    <location>
        <begin position="227"/>
        <end position="247"/>
    </location>
</feature>
<accession>A0A927AQM2</accession>
<evidence type="ECO:0000256" key="1">
    <source>
        <dbReference type="ARBA" id="ARBA00004141"/>
    </source>
</evidence>
<feature type="transmembrane region" description="Helical" evidence="7">
    <location>
        <begin position="411"/>
        <end position="427"/>
    </location>
</feature>
<feature type="region of interest" description="Disordered" evidence="6">
    <location>
        <begin position="1"/>
        <end position="38"/>
    </location>
</feature>
<organism evidence="9 10">
    <name type="scientific">Spirosoma profusum</name>
    <dbReference type="NCBI Taxonomy" id="2771354"/>
    <lineage>
        <taxon>Bacteria</taxon>
        <taxon>Pseudomonadati</taxon>
        <taxon>Bacteroidota</taxon>
        <taxon>Cytophagia</taxon>
        <taxon>Cytophagales</taxon>
        <taxon>Cytophagaceae</taxon>
        <taxon>Spirosoma</taxon>
    </lineage>
</organism>
<dbReference type="GO" id="GO:0016020">
    <property type="term" value="C:membrane"/>
    <property type="evidence" value="ECO:0007669"/>
    <property type="project" value="UniProtKB-SubCell"/>
</dbReference>
<evidence type="ECO:0000256" key="6">
    <source>
        <dbReference type="SAM" id="MobiDB-lite"/>
    </source>
</evidence>
<dbReference type="InterPro" id="IPR007016">
    <property type="entry name" value="O-antigen_ligase-rel_domated"/>
</dbReference>
<feature type="transmembrane region" description="Helical" evidence="7">
    <location>
        <begin position="45"/>
        <end position="64"/>
    </location>
</feature>